<feature type="compositionally biased region" description="Acidic residues" evidence="1">
    <location>
        <begin position="284"/>
        <end position="295"/>
    </location>
</feature>
<feature type="region of interest" description="Disordered" evidence="1">
    <location>
        <begin position="267"/>
        <end position="297"/>
    </location>
</feature>
<feature type="compositionally biased region" description="Pro residues" evidence="1">
    <location>
        <begin position="267"/>
        <end position="280"/>
    </location>
</feature>
<dbReference type="AlphaFoldDB" id="A0A9N8HK25"/>
<evidence type="ECO:0000313" key="3">
    <source>
        <dbReference type="Proteomes" id="UP001153069"/>
    </source>
</evidence>
<proteinExistence type="predicted"/>
<gene>
    <name evidence="2" type="ORF">SEMRO_806_G205150.1</name>
</gene>
<dbReference type="Proteomes" id="UP001153069">
    <property type="component" value="Unassembled WGS sequence"/>
</dbReference>
<dbReference type="EMBL" id="CAICTM010000805">
    <property type="protein sequence ID" value="CAB9516776.1"/>
    <property type="molecule type" value="Genomic_DNA"/>
</dbReference>
<reference evidence="2" key="1">
    <citation type="submission" date="2020-06" db="EMBL/GenBank/DDBJ databases">
        <authorList>
            <consortium name="Plant Systems Biology data submission"/>
        </authorList>
    </citation>
    <scope>NUCLEOTIDE SEQUENCE</scope>
    <source>
        <strain evidence="2">D6</strain>
    </source>
</reference>
<evidence type="ECO:0000256" key="1">
    <source>
        <dbReference type="SAM" id="MobiDB-lite"/>
    </source>
</evidence>
<comment type="caution">
    <text evidence="2">The sequence shown here is derived from an EMBL/GenBank/DDBJ whole genome shotgun (WGS) entry which is preliminary data.</text>
</comment>
<feature type="region of interest" description="Disordered" evidence="1">
    <location>
        <begin position="328"/>
        <end position="352"/>
    </location>
</feature>
<name>A0A9N8HK25_9STRA</name>
<dbReference type="OrthoDB" id="42426at2759"/>
<organism evidence="2 3">
    <name type="scientific">Seminavis robusta</name>
    <dbReference type="NCBI Taxonomy" id="568900"/>
    <lineage>
        <taxon>Eukaryota</taxon>
        <taxon>Sar</taxon>
        <taxon>Stramenopiles</taxon>
        <taxon>Ochrophyta</taxon>
        <taxon>Bacillariophyta</taxon>
        <taxon>Bacillariophyceae</taxon>
        <taxon>Bacillariophycidae</taxon>
        <taxon>Naviculales</taxon>
        <taxon>Naviculaceae</taxon>
        <taxon>Seminavis</taxon>
    </lineage>
</organism>
<keyword evidence="3" id="KW-1185">Reference proteome</keyword>
<sequence>MKFVTAVSWIAGVSSVAAFAGLSTFTGRPMQQATGYRASWLMYENSPDGAAKGGGGDQANVWSVLAHTERWICETLASTETDNGNPYSRKEVNYVCETNADSPMIAANMFKRLREARELGQRHGKTEADHKVDQGSNYRPHTLRQTQVMVIPGNENLSGSFQVFDDFINAVNTARRNARDYVTDTSIERLDQEMAGEEAREWSVSVNCAHLHPDFGKKSPEEELQQMKEEEESGEVDLHAQEYAEKRLLARQSPYPTVVVEVRATPPPDWGHAIPPPPPQAADVTDDEDDEEGEGMSEQYKYNRKKLLQKEVTASDIQKLEALFGKAAAKDHPLQTGGDEKKESSEPKGEEHDFYASIGKTIEEISPVSHMRMAQQWITENDEKFSPVTSPFTESESAEVDHAYEFVFTNLAMQKHQASVDNIHGSRRQYLVMPHFLSSSATSLEKFTKEVMNIVKTLPDLDGRVKLSTFHPEHVQQERRSPLPIICLQWTEGNMKP</sequence>
<accession>A0A9N8HK25</accession>
<protein>
    <submittedName>
        <fullName evidence="2">Uncharacterized protein</fullName>
    </submittedName>
</protein>
<evidence type="ECO:0000313" key="2">
    <source>
        <dbReference type="EMBL" id="CAB9516776.1"/>
    </source>
</evidence>